<dbReference type="Gene3D" id="3.40.50.300">
    <property type="entry name" value="P-loop containing nucleotide triphosphate hydrolases"/>
    <property type="match status" value="1"/>
</dbReference>
<evidence type="ECO:0000313" key="7">
    <source>
        <dbReference type="RefSeq" id="XP_008227470.1"/>
    </source>
</evidence>
<dbReference type="SMART" id="SM00382">
    <property type="entry name" value="AAA"/>
    <property type="match status" value="1"/>
</dbReference>
<evidence type="ECO:0000259" key="4">
    <source>
        <dbReference type="SMART" id="SM00382"/>
    </source>
</evidence>
<dbReference type="Pfam" id="PF23598">
    <property type="entry name" value="LRR_14"/>
    <property type="match status" value="1"/>
</dbReference>
<dbReference type="InterPro" id="IPR041118">
    <property type="entry name" value="Rx_N"/>
</dbReference>
<sequence length="845" mass="96764">MQSPIMQSPINAMIQTLTEQVFKALVNQAQFSLEFSGQFKQMKTGLDLAKALLADTENLNRKNETVRAGLTHLKEVIYKADDVLTDCLVRHEYMKDASWAVYLLHDPFFCHRMGKKLRGINRHMKEIEKTLGRFLKAPDSIHADDSYQVRGIMSQDWNPTDTIGLDDDVEKIKGWMFDTTKPLHRIGIVGMGGLGKTTISQKIFHDVKVLAHFDKMIWVCVSQSFSAERIMRSILERLEENVSGFGLTQILSKIQGGLKGKRCLIVMDDVWSHTEVDWWTNLCSVLPKENSCIIITTRNEDAAISMGVESSRIHRPNTLNNDESWSLFSKFAFSSSSGICPDDQFENLGKELLKKCGGLPLAIKTVGSLLASKINSPSQWRDILESFHALTTEGKASPVMASLRLSYDELPPFLKQCMLCFSIYREDAEISADQLIHWWVGEGLVQGKGSKTAVEVGCEYLAELISRCLVEIVKRRGFDGKVYKCKIHDMVREMIIMIAEEEGFCSFNEQSRQKLTANSRWLSFIDEMDEKSLKYSSKLRAMLLMSSRRFEFDRISGFLRSLRMLDLSNCAVDETCVKDLFNWISSLRRLASLNLSGIQALKEVPSSIHKLLNLQLLILNGCNHLEKIHPSITNLKKLIILDLVGCPIQYLPQGLGRLFYLQELSGFRVVSQHRKQCFQLLEIKDLIHLRVLRMHISDVTIITDNELDVLSQLKMLKVLAIDAEDCREKDVFEMLDKLTPPPSLQELYLKNYQRETLPSWVNPQQLSRLKYLCIENSDLVNLSSGHPAWKVEGLCLKYLMKLDIQWKDLEKDMPALRYMDISHCYKLKDFPCSVIEFDSWRKNQD</sequence>
<dbReference type="RefSeq" id="XP_008227469.1">
    <property type="nucleotide sequence ID" value="XM_008229247.2"/>
</dbReference>
<evidence type="ECO:0000313" key="5">
    <source>
        <dbReference type="Proteomes" id="UP000694861"/>
    </source>
</evidence>
<gene>
    <name evidence="6 7 8" type="primary">LOC103326981</name>
</gene>
<dbReference type="InterPro" id="IPR002182">
    <property type="entry name" value="NB-ARC"/>
</dbReference>
<evidence type="ECO:0000313" key="8">
    <source>
        <dbReference type="RefSeq" id="XP_008227471.1"/>
    </source>
</evidence>
<dbReference type="InterPro" id="IPR058922">
    <property type="entry name" value="WHD_DRP"/>
</dbReference>
<dbReference type="InterPro" id="IPR036388">
    <property type="entry name" value="WH-like_DNA-bd_sf"/>
</dbReference>
<dbReference type="GeneID" id="103326981"/>
<keyword evidence="3" id="KW-0611">Plant defense</keyword>
<reference evidence="6 7" key="3">
    <citation type="submission" date="2025-05" db="UniProtKB">
        <authorList>
            <consortium name="RefSeq"/>
        </authorList>
    </citation>
    <scope>IDENTIFICATION</scope>
</reference>
<dbReference type="InterPro" id="IPR003593">
    <property type="entry name" value="AAA+_ATPase"/>
</dbReference>
<dbReference type="Pfam" id="PF18052">
    <property type="entry name" value="Rx_N"/>
    <property type="match status" value="1"/>
</dbReference>
<reference evidence="5" key="1">
    <citation type="journal article" date="1997" name="Nucleic Acids Res.">
        <title>tRNAscan-SE: a program for improved detection of transfer RNA genes in genomic sequence.</title>
        <authorList>
            <person name="Lowe T.M."/>
            <person name="Eddy S.R."/>
        </authorList>
    </citation>
    <scope>NUCLEOTIDE SEQUENCE [LARGE SCALE GENOMIC DNA]</scope>
</reference>
<dbReference type="SUPFAM" id="SSF52540">
    <property type="entry name" value="P-loop containing nucleoside triphosphate hydrolases"/>
    <property type="match status" value="1"/>
</dbReference>
<keyword evidence="2" id="KW-0547">Nucleotide-binding</keyword>
<dbReference type="InterPro" id="IPR032675">
    <property type="entry name" value="LRR_dom_sf"/>
</dbReference>
<keyword evidence="1" id="KW-0677">Repeat</keyword>
<dbReference type="InterPro" id="IPR055414">
    <property type="entry name" value="LRR_R13L4/SHOC2-like"/>
</dbReference>
<dbReference type="Gene3D" id="1.20.5.4130">
    <property type="match status" value="1"/>
</dbReference>
<accession>A0ABM0NNL4</accession>
<evidence type="ECO:0000256" key="2">
    <source>
        <dbReference type="ARBA" id="ARBA00022741"/>
    </source>
</evidence>
<evidence type="ECO:0000256" key="1">
    <source>
        <dbReference type="ARBA" id="ARBA00022737"/>
    </source>
</evidence>
<keyword evidence="5" id="KW-1185">Reference proteome</keyword>
<organism evidence="5 8">
    <name type="scientific">Prunus mume</name>
    <name type="common">Japanese apricot</name>
    <name type="synonym">Armeniaca mume</name>
    <dbReference type="NCBI Taxonomy" id="102107"/>
    <lineage>
        <taxon>Eukaryota</taxon>
        <taxon>Viridiplantae</taxon>
        <taxon>Streptophyta</taxon>
        <taxon>Embryophyta</taxon>
        <taxon>Tracheophyta</taxon>
        <taxon>Spermatophyta</taxon>
        <taxon>Magnoliopsida</taxon>
        <taxon>eudicotyledons</taxon>
        <taxon>Gunneridae</taxon>
        <taxon>Pentapetalae</taxon>
        <taxon>rosids</taxon>
        <taxon>fabids</taxon>
        <taxon>Rosales</taxon>
        <taxon>Rosaceae</taxon>
        <taxon>Amygdaloideae</taxon>
        <taxon>Amygdaleae</taxon>
        <taxon>Prunus</taxon>
    </lineage>
</organism>
<dbReference type="Pfam" id="PF23559">
    <property type="entry name" value="WHD_DRP"/>
    <property type="match status" value="1"/>
</dbReference>
<dbReference type="RefSeq" id="XP_008227471.1">
    <property type="nucleotide sequence ID" value="XM_008229249.2"/>
</dbReference>
<dbReference type="SUPFAM" id="SSF52058">
    <property type="entry name" value="L domain-like"/>
    <property type="match status" value="1"/>
</dbReference>
<dbReference type="RefSeq" id="XP_008227470.1">
    <property type="nucleotide sequence ID" value="XM_008229248.2"/>
</dbReference>
<dbReference type="InterPro" id="IPR027417">
    <property type="entry name" value="P-loop_NTPase"/>
</dbReference>
<reference evidence="5" key="2">
    <citation type="journal article" date="2012" name="Nat. Commun.">
        <title>The genome of Prunus mume.</title>
        <authorList>
            <person name="Zhang Q."/>
            <person name="Chen W."/>
            <person name="Sun L."/>
            <person name="Zhao F."/>
            <person name="Huang B."/>
            <person name="Yang W."/>
            <person name="Tao Y."/>
            <person name="Wang J."/>
            <person name="Yuan Z."/>
            <person name="Fan G."/>
            <person name="Xing Z."/>
            <person name="Han C."/>
            <person name="Pan H."/>
            <person name="Zhong X."/>
            <person name="Shi W."/>
            <person name="Liang X."/>
            <person name="Du D."/>
            <person name="Sun F."/>
            <person name="Xu Z."/>
            <person name="Hao R."/>
            <person name="Lv T."/>
            <person name="Lv Y."/>
            <person name="Zheng Z."/>
            <person name="Sun M."/>
            <person name="Luo L."/>
            <person name="Cai M."/>
            <person name="Gao Y."/>
            <person name="Wang J."/>
            <person name="Yin Y."/>
            <person name="Xu X."/>
            <person name="Cheng T."/>
            <person name="Wang J."/>
        </authorList>
    </citation>
    <scope>NUCLEOTIDE SEQUENCE [LARGE SCALE GENOMIC DNA]</scope>
</reference>
<feature type="domain" description="AAA+ ATPase" evidence="4">
    <location>
        <begin position="182"/>
        <end position="319"/>
    </location>
</feature>
<dbReference type="Gene3D" id="1.10.10.10">
    <property type="entry name" value="Winged helix-like DNA-binding domain superfamily/Winged helix DNA-binding domain"/>
    <property type="match status" value="1"/>
</dbReference>
<evidence type="ECO:0000313" key="6">
    <source>
        <dbReference type="RefSeq" id="XP_008227469.1"/>
    </source>
</evidence>
<proteinExistence type="predicted"/>
<evidence type="ECO:0000256" key="3">
    <source>
        <dbReference type="ARBA" id="ARBA00022821"/>
    </source>
</evidence>
<dbReference type="Pfam" id="PF00931">
    <property type="entry name" value="NB-ARC"/>
    <property type="match status" value="1"/>
</dbReference>
<dbReference type="Proteomes" id="UP000694861">
    <property type="component" value="Linkage group LG3"/>
</dbReference>
<dbReference type="PRINTS" id="PR00364">
    <property type="entry name" value="DISEASERSIST"/>
</dbReference>
<dbReference type="PANTHER" id="PTHR23155">
    <property type="entry name" value="DISEASE RESISTANCE PROTEIN RP"/>
    <property type="match status" value="1"/>
</dbReference>
<dbReference type="Gene3D" id="3.80.10.10">
    <property type="entry name" value="Ribonuclease Inhibitor"/>
    <property type="match status" value="1"/>
</dbReference>
<protein>
    <submittedName>
        <fullName evidence="6 7">Disease resistance RPP13-like protein 4</fullName>
    </submittedName>
</protein>
<name>A0ABM0NNL4_PRUMU</name>
<dbReference type="InterPro" id="IPR044974">
    <property type="entry name" value="Disease_R_plants"/>
</dbReference>
<dbReference type="PANTHER" id="PTHR23155:SF759">
    <property type="entry name" value="AAA+ ATPASE DOMAIN-CONTAINING PROTEIN"/>
    <property type="match status" value="1"/>
</dbReference>
<dbReference type="InterPro" id="IPR042197">
    <property type="entry name" value="Apaf_helical"/>
</dbReference>
<dbReference type="Gene3D" id="1.10.8.430">
    <property type="entry name" value="Helical domain of apoptotic protease-activating factors"/>
    <property type="match status" value="1"/>
</dbReference>